<name>A0A1R2C0X3_9CILI</name>
<dbReference type="Proteomes" id="UP000187209">
    <property type="component" value="Unassembled WGS sequence"/>
</dbReference>
<evidence type="ECO:0000256" key="1">
    <source>
        <dbReference type="SAM" id="MobiDB-lite"/>
    </source>
</evidence>
<evidence type="ECO:0000313" key="3">
    <source>
        <dbReference type="Proteomes" id="UP000187209"/>
    </source>
</evidence>
<accession>A0A1R2C0X3</accession>
<sequence>MSKKLIKPKSSTKTISTRKPLNPRFVSVRSSKSVIRQREISKTASPITSRSPSKDKITIQKREFSLEEEQEIESMIQDKLSESFVAVKKKINSKFKKLRNYRLFPDDMNALRAESLVAVETKKMYGIFSEIKILPKLKRQAKNEILFKRKSKPLEDKFQKRMQALERINGEIVSKEPDSFRIDKRRISEEYMQDYREKLKNCLERYSVLPCKHLAKSEI</sequence>
<dbReference type="AlphaFoldDB" id="A0A1R2C0X3"/>
<gene>
    <name evidence="2" type="ORF">SteCoe_16598</name>
</gene>
<dbReference type="EMBL" id="MPUH01000332">
    <property type="protein sequence ID" value="OMJ82672.1"/>
    <property type="molecule type" value="Genomic_DNA"/>
</dbReference>
<comment type="caution">
    <text evidence="2">The sequence shown here is derived from an EMBL/GenBank/DDBJ whole genome shotgun (WGS) entry which is preliminary data.</text>
</comment>
<proteinExistence type="predicted"/>
<protein>
    <submittedName>
        <fullName evidence="2">Uncharacterized protein</fullName>
    </submittedName>
</protein>
<feature type="region of interest" description="Disordered" evidence="1">
    <location>
        <begin position="1"/>
        <end position="22"/>
    </location>
</feature>
<organism evidence="2 3">
    <name type="scientific">Stentor coeruleus</name>
    <dbReference type="NCBI Taxonomy" id="5963"/>
    <lineage>
        <taxon>Eukaryota</taxon>
        <taxon>Sar</taxon>
        <taxon>Alveolata</taxon>
        <taxon>Ciliophora</taxon>
        <taxon>Postciliodesmatophora</taxon>
        <taxon>Heterotrichea</taxon>
        <taxon>Heterotrichida</taxon>
        <taxon>Stentoridae</taxon>
        <taxon>Stentor</taxon>
    </lineage>
</organism>
<feature type="compositionally biased region" description="Polar residues" evidence="1">
    <location>
        <begin position="9"/>
        <end position="19"/>
    </location>
</feature>
<evidence type="ECO:0000313" key="2">
    <source>
        <dbReference type="EMBL" id="OMJ82672.1"/>
    </source>
</evidence>
<keyword evidence="3" id="KW-1185">Reference proteome</keyword>
<reference evidence="2 3" key="1">
    <citation type="submission" date="2016-11" db="EMBL/GenBank/DDBJ databases">
        <title>The macronuclear genome of Stentor coeruleus: a giant cell with tiny introns.</title>
        <authorList>
            <person name="Slabodnick M."/>
            <person name="Ruby J.G."/>
            <person name="Reiff S.B."/>
            <person name="Swart E.C."/>
            <person name="Gosai S."/>
            <person name="Prabakaran S."/>
            <person name="Witkowska E."/>
            <person name="Larue G.E."/>
            <person name="Fisher S."/>
            <person name="Freeman R.M."/>
            <person name="Gunawardena J."/>
            <person name="Chu W."/>
            <person name="Stover N.A."/>
            <person name="Gregory B.D."/>
            <person name="Nowacki M."/>
            <person name="Derisi J."/>
            <person name="Roy S.W."/>
            <person name="Marshall W.F."/>
            <person name="Sood P."/>
        </authorList>
    </citation>
    <scope>NUCLEOTIDE SEQUENCE [LARGE SCALE GENOMIC DNA]</scope>
    <source>
        <strain evidence="2">WM001</strain>
    </source>
</reference>